<dbReference type="InterPro" id="IPR027266">
    <property type="entry name" value="TrmE/GcvT-like"/>
</dbReference>
<keyword evidence="2" id="KW-0809">Transit peptide</keyword>
<gene>
    <name evidence="6" type="ORF">DMC30DRAFT_4907</name>
</gene>
<protein>
    <submittedName>
        <fullName evidence="6">Glycine cleavage T-protein</fullName>
    </submittedName>
</protein>
<dbReference type="PANTHER" id="PTHR22602:SF0">
    <property type="entry name" value="TRANSFERASE CAF17, MITOCHONDRIAL-RELATED"/>
    <property type="match status" value="1"/>
</dbReference>
<dbReference type="PANTHER" id="PTHR22602">
    <property type="entry name" value="TRANSFERASE CAF17, MITOCHONDRIAL-RELATED"/>
    <property type="match status" value="1"/>
</dbReference>
<evidence type="ECO:0000313" key="7">
    <source>
        <dbReference type="Proteomes" id="UP000311382"/>
    </source>
</evidence>
<feature type="region of interest" description="Disordered" evidence="5">
    <location>
        <begin position="407"/>
        <end position="443"/>
    </location>
</feature>
<evidence type="ECO:0000313" key="6">
    <source>
        <dbReference type="EMBL" id="TNY24759.1"/>
    </source>
</evidence>
<evidence type="ECO:0000256" key="2">
    <source>
        <dbReference type="ARBA" id="ARBA00022946"/>
    </source>
</evidence>
<dbReference type="Proteomes" id="UP000311382">
    <property type="component" value="Unassembled WGS sequence"/>
</dbReference>
<accession>A0A5C5G8H1</accession>
<dbReference type="EMBL" id="SOZI01000001">
    <property type="protein sequence ID" value="TNY24759.1"/>
    <property type="molecule type" value="Genomic_DNA"/>
</dbReference>
<name>A0A5C5G8H1_9BASI</name>
<proteinExistence type="inferred from homology"/>
<evidence type="ECO:0000256" key="3">
    <source>
        <dbReference type="ARBA" id="ARBA00023128"/>
    </source>
</evidence>
<feature type="region of interest" description="Disordered" evidence="5">
    <location>
        <begin position="338"/>
        <end position="357"/>
    </location>
</feature>
<sequence length="467" mass="50332">MLSALSPRARPLVTRSRPLVMAACTCSPLPRRHLSSSARSLAPPYVVTRLPSRALLSVTGHDSPKLLQGLVSNDVRRLAQPRHAPDAPPHDKQPVVYANILKADGRYLHDIMLFPPPPGSFNSPDEPGFLIEHDASFTPTLRTYLKRHVLRSKVKLGRAAEASLVVTAAWRNPADVGEGKSSRAEVERAERWLEERGRGWDPRVVGMGYRWVEDANEAEQPPSDLFHPVTPSHFHLHRLLHAVPEGPADFPALPLEASIDFLNGVDYRKGCYVGQELTARTHHKGVVRKRGVVFRLFREGEDIPTSPVPSPSVPLTPYPSLFPLPPPSSTLTLLRSLPSASSSGRAPRAPRPSGKLGTSLCALTPGGGTLALAYGSVRLDHLAADEGGDGDGDGVFVVRAPVGDEGAVGAGGGAGETLEGQGAKERVVERGDGAGESDEEGGRWLAKGFRTEWLEWKLEEEALSKGL</sequence>
<evidence type="ECO:0000256" key="4">
    <source>
        <dbReference type="ARBA" id="ARBA00093447"/>
    </source>
</evidence>
<evidence type="ECO:0000256" key="1">
    <source>
        <dbReference type="ARBA" id="ARBA00004173"/>
    </source>
</evidence>
<keyword evidence="3" id="KW-0496">Mitochondrion</keyword>
<keyword evidence="7" id="KW-1185">Reference proteome</keyword>
<dbReference type="Gene3D" id="3.30.1360.120">
    <property type="entry name" value="Probable tRNA modification gtpase trme, domain 1"/>
    <property type="match status" value="1"/>
</dbReference>
<dbReference type="InterPro" id="IPR045179">
    <property type="entry name" value="YgfZ/GcvT"/>
</dbReference>
<organism evidence="6 7">
    <name type="scientific">Rhodotorula diobovata</name>
    <dbReference type="NCBI Taxonomy" id="5288"/>
    <lineage>
        <taxon>Eukaryota</taxon>
        <taxon>Fungi</taxon>
        <taxon>Dikarya</taxon>
        <taxon>Basidiomycota</taxon>
        <taxon>Pucciniomycotina</taxon>
        <taxon>Microbotryomycetes</taxon>
        <taxon>Sporidiobolales</taxon>
        <taxon>Sporidiobolaceae</taxon>
        <taxon>Rhodotorula</taxon>
    </lineage>
</organism>
<dbReference type="GO" id="GO:0005759">
    <property type="term" value="C:mitochondrial matrix"/>
    <property type="evidence" value="ECO:0007669"/>
    <property type="project" value="TreeGrafter"/>
</dbReference>
<comment type="caution">
    <text evidence="6">The sequence shown here is derived from an EMBL/GenBank/DDBJ whole genome shotgun (WGS) entry which is preliminary data.</text>
</comment>
<dbReference type="SUPFAM" id="SSF103025">
    <property type="entry name" value="Folate-binding domain"/>
    <property type="match status" value="1"/>
</dbReference>
<dbReference type="NCBIfam" id="TIGR03317">
    <property type="entry name" value="ygfZ_signature"/>
    <property type="match status" value="1"/>
</dbReference>
<comment type="similarity">
    <text evidence="4">Belongs to the GcvT family. CAF17/IBA57 subfamily.</text>
</comment>
<dbReference type="AlphaFoldDB" id="A0A5C5G8H1"/>
<comment type="subcellular location">
    <subcellularLocation>
        <location evidence="1">Mitochondrion</location>
    </subcellularLocation>
</comment>
<dbReference type="InterPro" id="IPR017703">
    <property type="entry name" value="YgfZ/GCV_T_CS"/>
</dbReference>
<dbReference type="STRING" id="5288.A0A5C5G8H1"/>
<feature type="compositionally biased region" description="Basic and acidic residues" evidence="5">
    <location>
        <begin position="422"/>
        <end position="433"/>
    </location>
</feature>
<dbReference type="OrthoDB" id="191995at2759"/>
<feature type="compositionally biased region" description="Low complexity" evidence="5">
    <location>
        <begin position="338"/>
        <end position="353"/>
    </location>
</feature>
<evidence type="ECO:0000256" key="5">
    <source>
        <dbReference type="SAM" id="MobiDB-lite"/>
    </source>
</evidence>
<reference evidence="6 7" key="1">
    <citation type="submission" date="2019-03" db="EMBL/GenBank/DDBJ databases">
        <title>Rhodosporidium diobovatum UCD-FST 08-225 genome sequencing, assembly, and annotation.</title>
        <authorList>
            <person name="Fakankun I.U."/>
            <person name="Fristensky B."/>
            <person name="Levin D.B."/>
        </authorList>
    </citation>
    <scope>NUCLEOTIDE SEQUENCE [LARGE SCALE GENOMIC DNA]</scope>
    <source>
        <strain evidence="6 7">UCD-FST 08-225</strain>
    </source>
</reference>
<dbReference type="GO" id="GO:0016226">
    <property type="term" value="P:iron-sulfur cluster assembly"/>
    <property type="evidence" value="ECO:0007669"/>
    <property type="project" value="TreeGrafter"/>
</dbReference>